<feature type="signal peptide" evidence="1">
    <location>
        <begin position="1"/>
        <end position="15"/>
    </location>
</feature>
<evidence type="ECO:0000313" key="2">
    <source>
        <dbReference type="EMBL" id="SOQ44065.1"/>
    </source>
</evidence>
<sequence>MGIGCLWAIFIFTRALKTPRLYPSGNTDSGKEFHFLAVRTRKLEARRFVRVGGISTMKRLLDTSDVWLLSWNGRGLRLSGSCQTSGGGANASCRRLYAGIVRSMALYGAPVWAPNLMRRPARALLTSQRVMAIRVIRGYRTISGEAANLLAGLPPKNRTIPTPAFQTGTLSTIKI</sequence>
<gene>
    <name evidence="2" type="ORF">SFRICE_037622</name>
</gene>
<dbReference type="EMBL" id="ODYU01004319">
    <property type="protein sequence ID" value="SOQ44065.1"/>
    <property type="molecule type" value="Genomic_DNA"/>
</dbReference>
<dbReference type="AlphaFoldDB" id="A0A2H1VT90"/>
<name>A0A2H1VT90_SPOFR</name>
<proteinExistence type="predicted"/>
<protein>
    <submittedName>
        <fullName evidence="2">SFRICE_037622</fullName>
    </submittedName>
</protein>
<accession>A0A2H1VT90</accession>
<keyword evidence="1" id="KW-0732">Signal</keyword>
<evidence type="ECO:0000256" key="1">
    <source>
        <dbReference type="SAM" id="SignalP"/>
    </source>
</evidence>
<reference evidence="2" key="1">
    <citation type="submission" date="2016-07" db="EMBL/GenBank/DDBJ databases">
        <authorList>
            <person name="Bretaudeau A."/>
        </authorList>
    </citation>
    <scope>NUCLEOTIDE SEQUENCE</scope>
    <source>
        <strain evidence="2">Rice</strain>
        <tissue evidence="2">Whole body</tissue>
    </source>
</reference>
<organism evidence="2">
    <name type="scientific">Spodoptera frugiperda</name>
    <name type="common">Fall armyworm</name>
    <dbReference type="NCBI Taxonomy" id="7108"/>
    <lineage>
        <taxon>Eukaryota</taxon>
        <taxon>Metazoa</taxon>
        <taxon>Ecdysozoa</taxon>
        <taxon>Arthropoda</taxon>
        <taxon>Hexapoda</taxon>
        <taxon>Insecta</taxon>
        <taxon>Pterygota</taxon>
        <taxon>Neoptera</taxon>
        <taxon>Endopterygota</taxon>
        <taxon>Lepidoptera</taxon>
        <taxon>Glossata</taxon>
        <taxon>Ditrysia</taxon>
        <taxon>Noctuoidea</taxon>
        <taxon>Noctuidae</taxon>
        <taxon>Amphipyrinae</taxon>
        <taxon>Spodoptera</taxon>
    </lineage>
</organism>
<feature type="chain" id="PRO_5013769635" evidence="1">
    <location>
        <begin position="16"/>
        <end position="175"/>
    </location>
</feature>